<gene>
    <name evidence="2" type="ordered locus">BN6_44950</name>
</gene>
<proteinExistence type="predicted"/>
<dbReference type="InterPro" id="IPR049817">
    <property type="entry name" value="Encap_f2b"/>
</dbReference>
<name>K0JV84_SACES</name>
<dbReference type="CDD" id="cd00038">
    <property type="entry name" value="CAP_ED"/>
    <property type="match status" value="1"/>
</dbReference>
<dbReference type="AlphaFoldDB" id="K0JV84"/>
<dbReference type="HOGENOM" id="CLU_056341_0_0_11"/>
<dbReference type="Pfam" id="PF00027">
    <property type="entry name" value="cNMP_binding"/>
    <property type="match status" value="1"/>
</dbReference>
<reference evidence="2 3" key="1">
    <citation type="journal article" date="2012" name="BMC Genomics">
        <title>Complete genome sequence of Saccharothrix espanaensis DSM 44229T and comparison to the other completely sequenced Pseudonocardiaceae.</title>
        <authorList>
            <person name="Strobel T."/>
            <person name="Al-Dilaimi A."/>
            <person name="Blom J."/>
            <person name="Gessner A."/>
            <person name="Kalinowski J."/>
            <person name="Luzhetska M."/>
            <person name="Puhler A."/>
            <person name="Szczepanowski R."/>
            <person name="Bechthold A."/>
            <person name="Ruckert C."/>
        </authorList>
    </citation>
    <scope>NUCLEOTIDE SEQUENCE [LARGE SCALE GENOMIC DNA]</scope>
    <source>
        <strain evidence="3">ATCC 51144 / DSM 44229 / JCM 9112 / NBRC 15066 / NRRL 15764</strain>
    </source>
</reference>
<dbReference type="RefSeq" id="WP_015101887.1">
    <property type="nucleotide sequence ID" value="NC_019673.1"/>
</dbReference>
<sequence>MTRTVEPRSSLSTRAARTLATTTKSVPQMRAITPRYLLRALPWVDLEAGAYRVNQLVDYRVGDGRISTSPGADPRPVPEDLRELWFLRDCPPALLEDVAAAFTAEVVGPGALLTSGDRATRLHLVVSGRVECHGTSASGQDALTGVAGTGDFFDADAFAVCGPWTVEARTATPCHLLVLERSRLAEFAAREPRLDGRLRAGPGERAGSGEAKVSLVAGHDGEPLLPRTFVEYTDDPREYELSVAQTVLQVHSRVGDLYNAPMNQYDQQVRLTVEAAREAQEAEILTNRDFGLLHNVTLAQRVHTRTGPPTPDDLDELLRLVWKKPAFFLAHPAAIAAFGRECTRRGVPPAVLDVFGSPMITWRGVPLLPSDKIPLDGSAGGTTSILLLRVGEEHQGVVGLRPAALDNEREPGVTVEPMGLDQRGIKSFLVSSYFSAAVLVDDAIGMLENVEVGNYHDYR</sequence>
<dbReference type="InterPro" id="IPR014710">
    <property type="entry name" value="RmlC-like_jellyroll"/>
</dbReference>
<organism evidence="2 3">
    <name type="scientific">Saccharothrix espanaensis (strain ATCC 51144 / DSM 44229 / JCM 9112 / NBRC 15066 / NRRL 15764)</name>
    <dbReference type="NCBI Taxonomy" id="1179773"/>
    <lineage>
        <taxon>Bacteria</taxon>
        <taxon>Bacillati</taxon>
        <taxon>Actinomycetota</taxon>
        <taxon>Actinomycetes</taxon>
        <taxon>Pseudonocardiales</taxon>
        <taxon>Pseudonocardiaceae</taxon>
        <taxon>Saccharothrix</taxon>
    </lineage>
</organism>
<dbReference type="SUPFAM" id="SSF51206">
    <property type="entry name" value="cAMP-binding domain-like"/>
    <property type="match status" value="1"/>
</dbReference>
<dbReference type="STRING" id="1179773.BN6_44950"/>
<feature type="domain" description="Cyclic nucleotide-binding" evidence="1">
    <location>
        <begin position="112"/>
        <end position="184"/>
    </location>
</feature>
<dbReference type="NCBIfam" id="NF041163">
    <property type="entry name" value="encap_f2b"/>
    <property type="match status" value="1"/>
</dbReference>
<accession>K0JV84</accession>
<dbReference type="eggNOG" id="COG0664">
    <property type="taxonomic scope" value="Bacteria"/>
</dbReference>
<protein>
    <submittedName>
        <fullName evidence="2">Transcriptional regulator</fullName>
    </submittedName>
</protein>
<dbReference type="KEGG" id="sesp:BN6_44950"/>
<evidence type="ECO:0000313" key="2">
    <source>
        <dbReference type="EMBL" id="CCH31775.1"/>
    </source>
</evidence>
<dbReference type="PROSITE" id="PS50042">
    <property type="entry name" value="CNMP_BINDING_3"/>
    <property type="match status" value="1"/>
</dbReference>
<dbReference type="PATRIC" id="fig|1179773.3.peg.4502"/>
<dbReference type="Pfam" id="PF19307">
    <property type="entry name" value="SrpI-like"/>
    <property type="match status" value="1"/>
</dbReference>
<dbReference type="InterPro" id="IPR018490">
    <property type="entry name" value="cNMP-bd_dom_sf"/>
</dbReference>
<dbReference type="InterPro" id="IPR000595">
    <property type="entry name" value="cNMP-bd_dom"/>
</dbReference>
<dbReference type="EMBL" id="HE804045">
    <property type="protein sequence ID" value="CCH31775.1"/>
    <property type="molecule type" value="Genomic_DNA"/>
</dbReference>
<dbReference type="BioCyc" id="SESP1179773:BN6_RS21765-MONOMER"/>
<dbReference type="Proteomes" id="UP000006281">
    <property type="component" value="Chromosome"/>
</dbReference>
<evidence type="ECO:0000313" key="3">
    <source>
        <dbReference type="Proteomes" id="UP000006281"/>
    </source>
</evidence>
<dbReference type="SMART" id="SM00100">
    <property type="entry name" value="cNMP"/>
    <property type="match status" value="1"/>
</dbReference>
<dbReference type="Gene3D" id="2.60.120.10">
    <property type="entry name" value="Jelly Rolls"/>
    <property type="match status" value="1"/>
</dbReference>
<evidence type="ECO:0000259" key="1">
    <source>
        <dbReference type="PROSITE" id="PS50042"/>
    </source>
</evidence>
<dbReference type="InterPro" id="IPR045641">
    <property type="entry name" value="SrpI-like"/>
</dbReference>
<keyword evidence="3" id="KW-1185">Reference proteome</keyword>